<gene>
    <name evidence="2" type="ORF">C8N38_103296</name>
</gene>
<accession>A0A8E2VLG4</accession>
<feature type="domain" description="DUF1330" evidence="1">
    <location>
        <begin position="3"/>
        <end position="95"/>
    </location>
</feature>
<dbReference type="InterPro" id="IPR010753">
    <property type="entry name" value="DUF1330"/>
</dbReference>
<evidence type="ECO:0000313" key="2">
    <source>
        <dbReference type="EMBL" id="PTW51057.1"/>
    </source>
</evidence>
<dbReference type="Pfam" id="PF07045">
    <property type="entry name" value="DUF1330"/>
    <property type="match status" value="1"/>
</dbReference>
<evidence type="ECO:0000313" key="3">
    <source>
        <dbReference type="Proteomes" id="UP000244037"/>
    </source>
</evidence>
<proteinExistence type="predicted"/>
<dbReference type="Gene3D" id="3.30.70.100">
    <property type="match status" value="1"/>
</dbReference>
<keyword evidence="3" id="KW-1185">Reference proteome</keyword>
<name>A0A8E2VLG4_9RHOB</name>
<dbReference type="EMBL" id="QAYC01000003">
    <property type="protein sequence ID" value="PTW51057.1"/>
    <property type="molecule type" value="Genomic_DNA"/>
</dbReference>
<dbReference type="PANTHER" id="PTHR41521:SF4">
    <property type="entry name" value="BLR0684 PROTEIN"/>
    <property type="match status" value="1"/>
</dbReference>
<dbReference type="OrthoDB" id="9806380at2"/>
<protein>
    <submittedName>
        <fullName evidence="2">Uncharacterized protein (DUF1330 family)</fullName>
    </submittedName>
</protein>
<evidence type="ECO:0000259" key="1">
    <source>
        <dbReference type="Pfam" id="PF07045"/>
    </source>
</evidence>
<dbReference type="SUPFAM" id="SSF54909">
    <property type="entry name" value="Dimeric alpha+beta barrel"/>
    <property type="match status" value="1"/>
</dbReference>
<reference evidence="2 3" key="1">
    <citation type="submission" date="2018-04" db="EMBL/GenBank/DDBJ databases">
        <title>Genomic Encyclopedia of Archaeal and Bacterial Type Strains, Phase II (KMG-II): from individual species to whole genera.</title>
        <authorList>
            <person name="Goeker M."/>
        </authorList>
    </citation>
    <scope>NUCLEOTIDE SEQUENCE [LARGE SCALE GENOMIC DNA]</scope>
    <source>
        <strain evidence="2 3">DSM 19783</strain>
    </source>
</reference>
<dbReference type="InterPro" id="IPR011008">
    <property type="entry name" value="Dimeric_a/b-barrel"/>
</dbReference>
<organism evidence="2 3">
    <name type="scientific">Rhodovulum kholense</name>
    <dbReference type="NCBI Taxonomy" id="453584"/>
    <lineage>
        <taxon>Bacteria</taxon>
        <taxon>Pseudomonadati</taxon>
        <taxon>Pseudomonadota</taxon>
        <taxon>Alphaproteobacteria</taxon>
        <taxon>Rhodobacterales</taxon>
        <taxon>Paracoccaceae</taxon>
        <taxon>Rhodovulum</taxon>
    </lineage>
</organism>
<comment type="caution">
    <text evidence="2">The sequence shown here is derived from an EMBL/GenBank/DDBJ whole genome shotgun (WGS) entry which is preliminary data.</text>
</comment>
<dbReference type="Proteomes" id="UP000244037">
    <property type="component" value="Unassembled WGS sequence"/>
</dbReference>
<dbReference type="AlphaFoldDB" id="A0A8E2VLG4"/>
<sequence>MPKGYIIAHITVTDPEAYREYVDRDTPILEGFGGRFIVRGGASEAPEGPMKDRHVVIEFPDFETAKRAFHSPEYQEVARIRHATAFSDIVLVEGVA</sequence>
<dbReference type="PANTHER" id="PTHR41521">
    <property type="match status" value="1"/>
</dbReference>
<dbReference type="RefSeq" id="WP_075786964.1">
    <property type="nucleotide sequence ID" value="NZ_QAYC01000003.1"/>
</dbReference>